<dbReference type="GO" id="GO:0043190">
    <property type="term" value="C:ATP-binding cassette (ABC) transporter complex"/>
    <property type="evidence" value="ECO:0007669"/>
    <property type="project" value="InterPro"/>
</dbReference>
<comment type="caution">
    <text evidence="7">The sequence shown here is derived from an EMBL/GenBank/DDBJ whole genome shotgun (WGS) entry which is preliminary data.</text>
</comment>
<dbReference type="InterPro" id="IPR003339">
    <property type="entry name" value="ABC/ECF_trnsptr_transmembrane"/>
</dbReference>
<dbReference type="Proteomes" id="UP000253490">
    <property type="component" value="Unassembled WGS sequence"/>
</dbReference>
<keyword evidence="2" id="KW-1003">Cell membrane</keyword>
<keyword evidence="8" id="KW-1185">Reference proteome</keyword>
<dbReference type="PANTHER" id="PTHR34857">
    <property type="entry name" value="SLL0384 PROTEIN"/>
    <property type="match status" value="1"/>
</dbReference>
<evidence type="ECO:0000256" key="4">
    <source>
        <dbReference type="ARBA" id="ARBA00022989"/>
    </source>
</evidence>
<dbReference type="NCBIfam" id="TIGR02454">
    <property type="entry name" value="ECF_T_CbiQ"/>
    <property type="match status" value="1"/>
</dbReference>
<organism evidence="7 8">
    <name type="scientific">Alkalibaculum bacchi</name>
    <dbReference type="NCBI Taxonomy" id="645887"/>
    <lineage>
        <taxon>Bacteria</taxon>
        <taxon>Bacillati</taxon>
        <taxon>Bacillota</taxon>
        <taxon>Clostridia</taxon>
        <taxon>Eubacteriales</taxon>
        <taxon>Eubacteriaceae</taxon>
        <taxon>Alkalibaculum</taxon>
    </lineage>
</organism>
<evidence type="ECO:0000256" key="5">
    <source>
        <dbReference type="ARBA" id="ARBA00023136"/>
    </source>
</evidence>
<dbReference type="Pfam" id="PF02361">
    <property type="entry name" value="CbiQ"/>
    <property type="match status" value="1"/>
</dbReference>
<dbReference type="GO" id="GO:0006824">
    <property type="term" value="P:cobalt ion transport"/>
    <property type="evidence" value="ECO:0007669"/>
    <property type="project" value="InterPro"/>
</dbReference>
<feature type="transmembrane region" description="Helical" evidence="6">
    <location>
        <begin position="30"/>
        <end position="47"/>
    </location>
</feature>
<keyword evidence="4 6" id="KW-1133">Transmembrane helix</keyword>
<sequence length="268" mass="30513">MANIGNSTYELRYLDELSQKDTLVHNIHPLIKLIVSLSYIVLAVSYGKYDIMGLLPLIIYPIIIFNLGDIPFLPIAKRTLIVLPLVLGLGIFNPIMDRNLVTLFGNFSLIGGWLSYITLIIKSLLTVVSALLLISTTGIEKIIQAMSQIKISKIIVMQFLLTYRYISVLLEEITNIWTAYSLRAPAQKGIHYQSWGPLLGQLLIRSYDRAQRIYNGMVLRGFNGDFYRLNNNKLLFKDITYGVLWILFFLLVRFYNIPMLLGSIMTGV</sequence>
<accession>A0A366HXF0</accession>
<dbReference type="InterPro" id="IPR051611">
    <property type="entry name" value="ECF_transporter_component"/>
</dbReference>
<evidence type="ECO:0000256" key="2">
    <source>
        <dbReference type="ARBA" id="ARBA00022475"/>
    </source>
</evidence>
<comment type="subcellular location">
    <subcellularLocation>
        <location evidence="1">Cell membrane</location>
        <topology evidence="1">Multi-pass membrane protein</topology>
    </subcellularLocation>
</comment>
<dbReference type="InterPro" id="IPR012809">
    <property type="entry name" value="ECF_CbiQ"/>
</dbReference>
<evidence type="ECO:0000313" key="8">
    <source>
        <dbReference type="Proteomes" id="UP000253490"/>
    </source>
</evidence>
<feature type="transmembrane region" description="Helical" evidence="6">
    <location>
        <begin position="80"/>
        <end position="96"/>
    </location>
</feature>
<reference evidence="7 8" key="1">
    <citation type="submission" date="2018-06" db="EMBL/GenBank/DDBJ databases">
        <title>Genomic Encyclopedia of Type Strains, Phase IV (KMG-IV): sequencing the most valuable type-strain genomes for metagenomic binning, comparative biology and taxonomic classification.</title>
        <authorList>
            <person name="Goeker M."/>
        </authorList>
    </citation>
    <scope>NUCLEOTIDE SEQUENCE [LARGE SCALE GENOMIC DNA]</scope>
    <source>
        <strain evidence="7 8">DSM 22112</strain>
    </source>
</reference>
<dbReference type="OrthoDB" id="8585740at2"/>
<dbReference type="RefSeq" id="WP_113921911.1">
    <property type="nucleotide sequence ID" value="NZ_QNRX01000033.1"/>
</dbReference>
<feature type="transmembrane region" description="Helical" evidence="6">
    <location>
        <begin position="239"/>
        <end position="256"/>
    </location>
</feature>
<evidence type="ECO:0000313" key="7">
    <source>
        <dbReference type="EMBL" id="RBP57106.1"/>
    </source>
</evidence>
<feature type="transmembrane region" description="Helical" evidence="6">
    <location>
        <begin position="53"/>
        <end position="73"/>
    </location>
</feature>
<dbReference type="CDD" id="cd16914">
    <property type="entry name" value="EcfT"/>
    <property type="match status" value="1"/>
</dbReference>
<evidence type="ECO:0000256" key="6">
    <source>
        <dbReference type="SAM" id="Phobius"/>
    </source>
</evidence>
<keyword evidence="3 6" id="KW-0812">Transmembrane</keyword>
<feature type="transmembrane region" description="Helical" evidence="6">
    <location>
        <begin position="116"/>
        <end position="139"/>
    </location>
</feature>
<gene>
    <name evidence="7" type="ORF">DES36_1333</name>
</gene>
<dbReference type="AlphaFoldDB" id="A0A366HXF0"/>
<keyword evidence="5 6" id="KW-0472">Membrane</keyword>
<dbReference type="EMBL" id="QNRX01000033">
    <property type="protein sequence ID" value="RBP57106.1"/>
    <property type="molecule type" value="Genomic_DNA"/>
</dbReference>
<evidence type="ECO:0000256" key="1">
    <source>
        <dbReference type="ARBA" id="ARBA00004651"/>
    </source>
</evidence>
<proteinExistence type="predicted"/>
<protein>
    <submittedName>
        <fullName evidence="7">Cobalt/nickel transport system permease protein</fullName>
    </submittedName>
</protein>
<evidence type="ECO:0000256" key="3">
    <source>
        <dbReference type="ARBA" id="ARBA00022692"/>
    </source>
</evidence>
<name>A0A366HXF0_9FIRM</name>
<dbReference type="PANTHER" id="PTHR34857:SF2">
    <property type="entry name" value="SLL0384 PROTEIN"/>
    <property type="match status" value="1"/>
</dbReference>